<dbReference type="InterPro" id="IPR009495">
    <property type="entry name" value="NrsF"/>
</dbReference>
<evidence type="ECO:0000256" key="1">
    <source>
        <dbReference type="SAM" id="Phobius"/>
    </source>
</evidence>
<proteinExistence type="predicted"/>
<feature type="transmembrane region" description="Helical" evidence="1">
    <location>
        <begin position="159"/>
        <end position="176"/>
    </location>
</feature>
<feature type="transmembrane region" description="Helical" evidence="1">
    <location>
        <begin position="129"/>
        <end position="147"/>
    </location>
</feature>
<keyword evidence="1" id="KW-0812">Transmembrane</keyword>
<dbReference type="AlphaFoldDB" id="A0A558JFC8"/>
<evidence type="ECO:0000313" key="2">
    <source>
        <dbReference type="EMBL" id="TVU92344.1"/>
    </source>
</evidence>
<keyword evidence="1" id="KW-0472">Membrane</keyword>
<comment type="caution">
    <text evidence="2">The sequence shown here is derived from an EMBL/GenBank/DDBJ whole genome shotgun (WGS) entry which is preliminary data.</text>
</comment>
<organism evidence="2 3">
    <name type="scientific">Vreelandella titanicae</name>
    <dbReference type="NCBI Taxonomy" id="664683"/>
    <lineage>
        <taxon>Bacteria</taxon>
        <taxon>Pseudomonadati</taxon>
        <taxon>Pseudomonadota</taxon>
        <taxon>Gammaproteobacteria</taxon>
        <taxon>Oceanospirillales</taxon>
        <taxon>Halomonadaceae</taxon>
        <taxon>Vreelandella</taxon>
    </lineage>
</organism>
<dbReference type="EMBL" id="VNFE01000001">
    <property type="protein sequence ID" value="TVU92344.1"/>
    <property type="molecule type" value="Genomic_DNA"/>
</dbReference>
<accession>A0A558JFC8</accession>
<feature type="transmembrane region" description="Helical" evidence="1">
    <location>
        <begin position="188"/>
        <end position="209"/>
    </location>
</feature>
<name>A0A558JFC8_9GAMM</name>
<protein>
    <submittedName>
        <fullName evidence="2">DUF1109 family protein</fullName>
    </submittedName>
</protein>
<reference evidence="2 3" key="1">
    <citation type="submission" date="2019-07" db="EMBL/GenBank/DDBJ databases">
        <title>Diversity of Bacteria from Kongsfjorden, Arctic.</title>
        <authorList>
            <person name="Yu Y."/>
        </authorList>
    </citation>
    <scope>NUCLEOTIDE SEQUENCE [LARGE SCALE GENOMIC DNA]</scope>
    <source>
        <strain evidence="2 3">SM1922</strain>
    </source>
</reference>
<feature type="transmembrane region" description="Helical" evidence="1">
    <location>
        <begin position="88"/>
        <end position="109"/>
    </location>
</feature>
<gene>
    <name evidence="2" type="ORF">FQP89_04260</name>
</gene>
<evidence type="ECO:0000313" key="3">
    <source>
        <dbReference type="Proteomes" id="UP000317288"/>
    </source>
</evidence>
<feature type="transmembrane region" description="Helical" evidence="1">
    <location>
        <begin position="24"/>
        <end position="46"/>
    </location>
</feature>
<dbReference type="RefSeq" id="WP_144810034.1">
    <property type="nucleotide sequence ID" value="NZ_VNFE01000001.1"/>
</dbReference>
<dbReference type="Proteomes" id="UP000317288">
    <property type="component" value="Unassembled WGS sequence"/>
</dbReference>
<sequence>MKTDDLIELLSQDQTSHWSLGRTFALALLGGVLISSALFVMAVGVRSDINAAIETLRVILKFVFSLALAVSSFKAVKHLARPDTYPVNWLWGALSAYLLLILAAGFELMVVPRDLWGERLVGNNALDCLMWIPVLSLAPLIAIMMAIRKGATTRPGLTGALAGFSASGIAAVLYALHCPDDSPLFVMIWYSIATVSVACVGYFGGRFFLKW</sequence>
<dbReference type="Pfam" id="PF06532">
    <property type="entry name" value="NrsF"/>
    <property type="match status" value="1"/>
</dbReference>
<keyword evidence="1" id="KW-1133">Transmembrane helix</keyword>